<gene>
    <name evidence="1" type="ORF">GMA12_11425</name>
</gene>
<accession>A0A6N8GS27</accession>
<organism evidence="1 2">
    <name type="scientific">Kocuria sediminis</name>
    <dbReference type="NCBI Taxonomy" id="1038857"/>
    <lineage>
        <taxon>Bacteria</taxon>
        <taxon>Bacillati</taxon>
        <taxon>Actinomycetota</taxon>
        <taxon>Actinomycetes</taxon>
        <taxon>Micrococcales</taxon>
        <taxon>Micrococcaceae</taxon>
        <taxon>Kocuria</taxon>
    </lineage>
</organism>
<evidence type="ECO:0000313" key="1">
    <source>
        <dbReference type="EMBL" id="MUN63745.1"/>
    </source>
</evidence>
<dbReference type="Proteomes" id="UP000436989">
    <property type="component" value="Unassembled WGS sequence"/>
</dbReference>
<evidence type="ECO:0000313" key="2">
    <source>
        <dbReference type="Proteomes" id="UP000436989"/>
    </source>
</evidence>
<proteinExistence type="predicted"/>
<reference evidence="1 2" key="1">
    <citation type="submission" date="2019-12" db="EMBL/GenBank/DDBJ databases">
        <authorList>
            <person name="Shi Y."/>
        </authorList>
    </citation>
    <scope>NUCLEOTIDE SEQUENCE [LARGE SCALE GENOMIC DNA]</scope>
    <source>
        <strain evidence="1 2">JCM 17929</strain>
    </source>
</reference>
<dbReference type="EMBL" id="WOGU01000009">
    <property type="protein sequence ID" value="MUN63745.1"/>
    <property type="molecule type" value="Genomic_DNA"/>
</dbReference>
<dbReference type="AlphaFoldDB" id="A0A6N8GS27"/>
<keyword evidence="2" id="KW-1185">Reference proteome</keyword>
<name>A0A6N8GS27_9MICC</name>
<protein>
    <submittedName>
        <fullName evidence="1">Uncharacterized protein</fullName>
    </submittedName>
</protein>
<sequence length="85" mass="9144">MIVDLEGGMTCIRCRTVFDAVPLSTAVQPGWPAGITLVPASALPVAERRSNVFWTEDSWPTTCALCNPAGWVRCQFPEGSSFSPS</sequence>
<comment type="caution">
    <text evidence="1">The sequence shown here is derived from an EMBL/GenBank/DDBJ whole genome shotgun (WGS) entry which is preliminary data.</text>
</comment>